<dbReference type="EMBL" id="QANS01000002">
    <property type="protein sequence ID" value="PTU32070.1"/>
    <property type="molecule type" value="Genomic_DNA"/>
</dbReference>
<dbReference type="GO" id="GO:0016289">
    <property type="term" value="F:acyl-CoA hydrolase activity"/>
    <property type="evidence" value="ECO:0007669"/>
    <property type="project" value="UniProtKB-ARBA"/>
</dbReference>
<organism evidence="3 4">
    <name type="scientific">Stenotrophobium rhamnosiphilum</name>
    <dbReference type="NCBI Taxonomy" id="2029166"/>
    <lineage>
        <taxon>Bacteria</taxon>
        <taxon>Pseudomonadati</taxon>
        <taxon>Pseudomonadota</taxon>
        <taxon>Gammaproteobacteria</taxon>
        <taxon>Nevskiales</taxon>
        <taxon>Nevskiaceae</taxon>
        <taxon>Stenotrophobium</taxon>
    </lineage>
</organism>
<dbReference type="Gene3D" id="3.10.129.10">
    <property type="entry name" value="Hotdog Thioesterase"/>
    <property type="match status" value="1"/>
</dbReference>
<gene>
    <name evidence="3" type="ORF">CJD38_05190</name>
</gene>
<comment type="caution">
    <text evidence="3">The sequence shown here is derived from an EMBL/GenBank/DDBJ whole genome shotgun (WGS) entry which is preliminary data.</text>
</comment>
<keyword evidence="4" id="KW-1185">Reference proteome</keyword>
<accession>A0A2T5MHM9</accession>
<dbReference type="InterPro" id="IPR006683">
    <property type="entry name" value="Thioestr_dom"/>
</dbReference>
<dbReference type="OrthoDB" id="9813158at2"/>
<dbReference type="InterPro" id="IPR029069">
    <property type="entry name" value="HotDog_dom_sf"/>
</dbReference>
<dbReference type="PANTHER" id="PTHR43240:SF3">
    <property type="entry name" value="THIOESTERASE DOMAIN-CONTAINING PROTEIN"/>
    <property type="match status" value="1"/>
</dbReference>
<dbReference type="AlphaFoldDB" id="A0A2T5MHM9"/>
<evidence type="ECO:0000313" key="3">
    <source>
        <dbReference type="EMBL" id="PTU32070.1"/>
    </source>
</evidence>
<keyword evidence="1" id="KW-0378">Hydrolase</keyword>
<name>A0A2T5MHM9_9GAMM</name>
<dbReference type="PANTHER" id="PTHR43240">
    <property type="entry name" value="1,4-DIHYDROXY-2-NAPHTHOYL-COA THIOESTERASE 1"/>
    <property type="match status" value="1"/>
</dbReference>
<reference evidence="3 4" key="1">
    <citation type="submission" date="2018-04" db="EMBL/GenBank/DDBJ databases">
        <title>Novel species isolated from glacier.</title>
        <authorList>
            <person name="Liu Q."/>
            <person name="Xin Y.-H."/>
        </authorList>
    </citation>
    <scope>NUCLEOTIDE SEQUENCE [LARGE SCALE GENOMIC DNA]</scope>
    <source>
        <strain evidence="3 4">GT1R17</strain>
    </source>
</reference>
<sequence>MSNAFSEARRIARESRNYDALTALMPYARFIGVKLVEVDGQPRAQLPYRPSLIGNAQMPALHGGVTAAFMENAALMQLLLQLDETRVPKSIDFAIDYLKPGRPEDIYADCKISRLGQRVAHVAINCWQRSPDQVIAVARGHFLLTSTE</sequence>
<dbReference type="SUPFAM" id="SSF54637">
    <property type="entry name" value="Thioesterase/thiol ester dehydrase-isomerase"/>
    <property type="match status" value="1"/>
</dbReference>
<feature type="domain" description="Thioesterase" evidence="2">
    <location>
        <begin position="60"/>
        <end position="133"/>
    </location>
</feature>
<evidence type="ECO:0000313" key="4">
    <source>
        <dbReference type="Proteomes" id="UP000244248"/>
    </source>
</evidence>
<dbReference type="RefSeq" id="WP_107939261.1">
    <property type="nucleotide sequence ID" value="NZ_QANS01000002.1"/>
</dbReference>
<proteinExistence type="predicted"/>
<evidence type="ECO:0000259" key="2">
    <source>
        <dbReference type="Pfam" id="PF03061"/>
    </source>
</evidence>
<dbReference type="Proteomes" id="UP000244248">
    <property type="component" value="Unassembled WGS sequence"/>
</dbReference>
<dbReference type="Pfam" id="PF03061">
    <property type="entry name" value="4HBT"/>
    <property type="match status" value="1"/>
</dbReference>
<dbReference type="CDD" id="cd03443">
    <property type="entry name" value="PaaI_thioesterase"/>
    <property type="match status" value="1"/>
</dbReference>
<protein>
    <submittedName>
        <fullName evidence="3">Thioesterase</fullName>
    </submittedName>
</protein>
<dbReference type="NCBIfam" id="TIGR00369">
    <property type="entry name" value="unchar_dom_1"/>
    <property type="match status" value="1"/>
</dbReference>
<dbReference type="InterPro" id="IPR003736">
    <property type="entry name" value="PAAI_dom"/>
</dbReference>
<evidence type="ECO:0000256" key="1">
    <source>
        <dbReference type="ARBA" id="ARBA00022801"/>
    </source>
</evidence>